<gene>
    <name evidence="2" type="primary">yhfC</name>
    <name evidence="2" type="ORF">bsdE14_29120</name>
</gene>
<proteinExistence type="predicted"/>
<feature type="transmembrane region" description="Helical" evidence="1">
    <location>
        <begin position="177"/>
        <end position="194"/>
    </location>
</feature>
<feature type="transmembrane region" description="Helical" evidence="1">
    <location>
        <begin position="6"/>
        <end position="27"/>
    </location>
</feature>
<feature type="transmembrane region" description="Helical" evidence="1">
    <location>
        <begin position="67"/>
        <end position="85"/>
    </location>
</feature>
<organism evidence="2 3">
    <name type="scientific">Clostridium omnivorum</name>
    <dbReference type="NCBI Taxonomy" id="1604902"/>
    <lineage>
        <taxon>Bacteria</taxon>
        <taxon>Bacillati</taxon>
        <taxon>Bacillota</taxon>
        <taxon>Clostridia</taxon>
        <taxon>Eubacteriales</taxon>
        <taxon>Clostridiaceae</taxon>
        <taxon>Clostridium</taxon>
    </lineage>
</organism>
<keyword evidence="1" id="KW-0812">Transmembrane</keyword>
<evidence type="ECO:0000313" key="2">
    <source>
        <dbReference type="EMBL" id="GLC31502.1"/>
    </source>
</evidence>
<dbReference type="PIRSF" id="PIRSF033101">
    <property type="entry name" value="UCP033101"/>
    <property type="match status" value="1"/>
</dbReference>
<dbReference type="EMBL" id="BRXR01000001">
    <property type="protein sequence ID" value="GLC31502.1"/>
    <property type="molecule type" value="Genomic_DNA"/>
</dbReference>
<protein>
    <submittedName>
        <fullName evidence="2">Membrane protein YhfC</fullName>
    </submittedName>
</protein>
<sequence>MVSNSVIYMMAFAAIFSLLFPIGLFIFFKLKDKISVKPVILGVLTFIVFSQILEKLMHVFVMNNNLITAPLLFAIYGALAAGVFEEVGRYIIMKLFMKKETEWKDGIAFGIGHGGIEAILLACFGNLTYIFYAKLINAGLFEKTLSGKAPAATIAAIKSSLISATPALTSLGAFERLFAIIAHLGFSLIVIYSVKSKKPIYLLIAIIAHAVMDFPAGLAQVHILNNIWFVEGFFAIFSIAMLIFIVKSKEIFKNLNT</sequence>
<evidence type="ECO:0000313" key="3">
    <source>
        <dbReference type="Proteomes" id="UP001208567"/>
    </source>
</evidence>
<dbReference type="Proteomes" id="UP001208567">
    <property type="component" value="Unassembled WGS sequence"/>
</dbReference>
<keyword evidence="1" id="KW-1133">Transmembrane helix</keyword>
<comment type="caution">
    <text evidence="2">The sequence shown here is derived from an EMBL/GenBank/DDBJ whole genome shotgun (WGS) entry which is preliminary data.</text>
</comment>
<name>A0ABQ5N8J1_9CLOT</name>
<feature type="transmembrane region" description="Helical" evidence="1">
    <location>
        <begin position="39"/>
        <end position="61"/>
    </location>
</feature>
<feature type="transmembrane region" description="Helical" evidence="1">
    <location>
        <begin position="106"/>
        <end position="132"/>
    </location>
</feature>
<dbReference type="InterPro" id="IPR011397">
    <property type="entry name" value="YhfC"/>
</dbReference>
<feature type="transmembrane region" description="Helical" evidence="1">
    <location>
        <begin position="227"/>
        <end position="246"/>
    </location>
</feature>
<accession>A0ABQ5N8J1</accession>
<feature type="transmembrane region" description="Helical" evidence="1">
    <location>
        <begin position="201"/>
        <end position="221"/>
    </location>
</feature>
<dbReference type="Pfam" id="PF10086">
    <property type="entry name" value="YhfC"/>
    <property type="match status" value="1"/>
</dbReference>
<keyword evidence="1" id="KW-0472">Membrane</keyword>
<evidence type="ECO:0000256" key="1">
    <source>
        <dbReference type="SAM" id="Phobius"/>
    </source>
</evidence>
<keyword evidence="3" id="KW-1185">Reference proteome</keyword>
<reference evidence="2 3" key="1">
    <citation type="journal article" date="2024" name="Int. J. Syst. Evol. Microbiol.">
        <title>Clostridium omnivorum sp. nov., isolated from anoxic soil under the treatment of reductive soil disinfestation.</title>
        <authorList>
            <person name="Ueki A."/>
            <person name="Tonouchi A."/>
            <person name="Kaku N."/>
            <person name="Honma S."/>
            <person name="Ueki K."/>
        </authorList>
    </citation>
    <scope>NUCLEOTIDE SEQUENCE [LARGE SCALE GENOMIC DNA]</scope>
    <source>
        <strain evidence="2 3">E14</strain>
    </source>
</reference>
<dbReference type="RefSeq" id="WP_264850820.1">
    <property type="nucleotide sequence ID" value="NZ_BRXR01000001.1"/>
</dbReference>